<proteinExistence type="predicted"/>
<feature type="region of interest" description="Disordered" evidence="2">
    <location>
        <begin position="392"/>
        <end position="413"/>
    </location>
</feature>
<evidence type="ECO:0000313" key="4">
    <source>
        <dbReference type="EMBL" id="KAL1849884.1"/>
    </source>
</evidence>
<name>A0ABR3W0A3_9PEZI</name>
<dbReference type="InterPro" id="IPR004507">
    <property type="entry name" value="UbiX-like"/>
</dbReference>
<evidence type="ECO:0000256" key="1">
    <source>
        <dbReference type="ARBA" id="ARBA00023242"/>
    </source>
</evidence>
<keyword evidence="1" id="KW-0539">Nucleus</keyword>
<evidence type="ECO:0000256" key="2">
    <source>
        <dbReference type="SAM" id="MobiDB-lite"/>
    </source>
</evidence>
<gene>
    <name evidence="4" type="ORF">Daus18300_013141</name>
</gene>
<organism evidence="4 5">
    <name type="scientific">Diaporthe australafricana</name>
    <dbReference type="NCBI Taxonomy" id="127596"/>
    <lineage>
        <taxon>Eukaryota</taxon>
        <taxon>Fungi</taxon>
        <taxon>Dikarya</taxon>
        <taxon>Ascomycota</taxon>
        <taxon>Pezizomycotina</taxon>
        <taxon>Sordariomycetes</taxon>
        <taxon>Sordariomycetidae</taxon>
        <taxon>Diaporthales</taxon>
        <taxon>Diaporthaceae</taxon>
        <taxon>Diaporthe</taxon>
    </lineage>
</organism>
<keyword evidence="5" id="KW-1185">Reference proteome</keyword>
<evidence type="ECO:0000259" key="3">
    <source>
        <dbReference type="Pfam" id="PF04082"/>
    </source>
</evidence>
<sequence>MIRRRSIRSRDDPARQSAFETGILPLLGISKDDNESMMSYQSLPSDQEIIRLFEHFRRRVQPFHVMVYNLDAIEERICRLINATNDANGRNCTESLEHSRWLSLLHAILAAGAQFSDMDLQQRTIVAQRHTKHAFDLLRSTDYLARPSKEAVQTLLLLGNVLQNDMKPQAAWVLGGTTIRLAQCLCLHKTNINGLAIVWQDSLLALTFVRPPASFEFDFIGDLAPLADQGGNTGLSYLEAMSWLCHVTLPYLATRSGSQIQPVSILDDFKSIESSLAPHLVDLKASTSISHIQEYYAFELHRHFVISTLYRPYMSSSGPSDLTENDKLHVLSQFQESLRRSVRAYVRLRSIAGHARRSWAFIHNGLTSILLLSLMRETRHLPETSYLQDELISSLSEGQSDSGSGDDPVSASHLSGTLQKALQALKTLRALTHRDGNIQESRVDNNTGQSPASGGRPETVPGHVPEPMEQDNFWDTGDFSWDFPVDFDLSPVGAFDYIMSDQEFGGGDSSLPNMV</sequence>
<dbReference type="InterPro" id="IPR007219">
    <property type="entry name" value="XnlR_reg_dom"/>
</dbReference>
<accession>A0ABR3W0A3</accession>
<dbReference type="PANTHER" id="PTHR43374:SF1">
    <property type="entry name" value="FLAVIN PRENYLTRANSFERASE PAD1, MITOCHONDRIAL"/>
    <property type="match status" value="1"/>
</dbReference>
<dbReference type="EMBL" id="JAWRVE010000194">
    <property type="protein sequence ID" value="KAL1849884.1"/>
    <property type="molecule type" value="Genomic_DNA"/>
</dbReference>
<feature type="compositionally biased region" description="Low complexity" evidence="2">
    <location>
        <begin position="393"/>
        <end position="412"/>
    </location>
</feature>
<comment type="caution">
    <text evidence="4">The sequence shown here is derived from an EMBL/GenBank/DDBJ whole genome shotgun (WGS) entry which is preliminary data.</text>
</comment>
<feature type="compositionally biased region" description="Basic and acidic residues" evidence="2">
    <location>
        <begin position="433"/>
        <end position="443"/>
    </location>
</feature>
<reference evidence="4 5" key="1">
    <citation type="journal article" date="2024" name="IMA Fungus">
        <title>IMA Genome - F19 : A genome assembly and annotation guide to empower mycologists, including annotated draft genome sequences of Ceratocystis pirilliformis, Diaporthe australafricana, Fusarium ophioides, Paecilomyces lecythidis, and Sporothrix stenoceras.</title>
        <authorList>
            <person name="Aylward J."/>
            <person name="Wilson A.M."/>
            <person name="Visagie C.M."/>
            <person name="Spraker J."/>
            <person name="Barnes I."/>
            <person name="Buitendag C."/>
            <person name="Ceriani C."/>
            <person name="Del Mar Angel L."/>
            <person name="du Plessis D."/>
            <person name="Fuchs T."/>
            <person name="Gasser K."/>
            <person name="Kramer D."/>
            <person name="Li W."/>
            <person name="Munsamy K."/>
            <person name="Piso A."/>
            <person name="Price J.L."/>
            <person name="Sonnekus B."/>
            <person name="Thomas C."/>
            <person name="van der Nest A."/>
            <person name="van Dijk A."/>
            <person name="van Heerden A."/>
            <person name="van Vuuren N."/>
            <person name="Yilmaz N."/>
            <person name="Duong T.A."/>
            <person name="van der Merwe N.A."/>
            <person name="Wingfield M.J."/>
            <person name="Wingfield B.D."/>
        </authorList>
    </citation>
    <scope>NUCLEOTIDE SEQUENCE [LARGE SCALE GENOMIC DNA]</scope>
    <source>
        <strain evidence="4 5">CMW 18300</strain>
    </source>
</reference>
<dbReference type="Proteomes" id="UP001583177">
    <property type="component" value="Unassembled WGS sequence"/>
</dbReference>
<evidence type="ECO:0000313" key="5">
    <source>
        <dbReference type="Proteomes" id="UP001583177"/>
    </source>
</evidence>
<protein>
    <recommendedName>
        <fullName evidence="3">Xylanolytic transcriptional activator regulatory domain-containing protein</fullName>
    </recommendedName>
</protein>
<dbReference type="Pfam" id="PF04082">
    <property type="entry name" value="Fungal_trans"/>
    <property type="match status" value="1"/>
</dbReference>
<dbReference type="PANTHER" id="PTHR43374">
    <property type="entry name" value="FLAVIN PRENYLTRANSFERASE"/>
    <property type="match status" value="1"/>
</dbReference>
<feature type="region of interest" description="Disordered" evidence="2">
    <location>
        <begin position="433"/>
        <end position="470"/>
    </location>
</feature>
<dbReference type="CDD" id="cd12148">
    <property type="entry name" value="fungal_TF_MHR"/>
    <property type="match status" value="1"/>
</dbReference>
<feature type="domain" description="Xylanolytic transcriptional activator regulatory" evidence="3">
    <location>
        <begin position="103"/>
        <end position="190"/>
    </location>
</feature>